<feature type="domain" description="Linalool dehydratase/isomerase" evidence="1">
    <location>
        <begin position="145"/>
        <end position="330"/>
    </location>
</feature>
<evidence type="ECO:0000313" key="2">
    <source>
        <dbReference type="EMBL" id="KAJ4245242.1"/>
    </source>
</evidence>
<evidence type="ECO:0000313" key="3">
    <source>
        <dbReference type="Proteomes" id="UP001152049"/>
    </source>
</evidence>
<sequence length="418" mass="47631">MLWTNVGNQASNDLPQKLDPNFTSNIPKLSREQAGHLRHFHNLVSQRQGEWTHMGSQVPGQEWTDAYRYQLATIVYAAAAAYYHRLPLLRSVFRDLIRRSIDKMLHRDVWGYWFLTSHSGKFVDPDLAELRKPWADPVVKENIMLIAIRYNDVRDGTDVTGQVLPKYKAAWDEKGMYQDDGFIIAWWSPNQQTKRLAPDVGPTAWAAAFMNAWNPSAARQTFATFAPTTFASPRKGEIILCDSKESQKIQEMVKQGHNPLSPETYALAKKLVDSQHWPEEQSLPYTSPLFGYAIKWVSEVGDQKTLDGLLAYADAHFSPTWEKGGLFYATEPMPPRDNAVSVSDAFTGNTAIGYARLNVFDGQRKMYERPWTPESIATGVFVDNIDFSSDVDFLRATWDDSRNFLMLTMRSWDGSTKQ</sequence>
<accession>A0A9W8RMA3</accession>
<proteinExistence type="predicted"/>
<dbReference type="Proteomes" id="UP001152049">
    <property type="component" value="Unassembled WGS sequence"/>
</dbReference>
<reference evidence="2" key="1">
    <citation type="submission" date="2022-09" db="EMBL/GenBank/DDBJ databases">
        <title>Fusarium specimens isolated from Avocado Roots.</title>
        <authorList>
            <person name="Stajich J."/>
            <person name="Roper C."/>
            <person name="Heimlech-Rivalta G."/>
        </authorList>
    </citation>
    <scope>NUCLEOTIDE SEQUENCE</scope>
    <source>
        <strain evidence="2">CF00136</strain>
    </source>
</reference>
<dbReference type="InterPro" id="IPR041411">
    <property type="entry name" value="Ldi"/>
</dbReference>
<protein>
    <recommendedName>
        <fullName evidence="1">Linalool dehydratase/isomerase domain-containing protein</fullName>
    </recommendedName>
</protein>
<comment type="caution">
    <text evidence="2">The sequence shown here is derived from an EMBL/GenBank/DDBJ whole genome shotgun (WGS) entry which is preliminary data.</text>
</comment>
<keyword evidence="3" id="KW-1185">Reference proteome</keyword>
<dbReference type="AlphaFoldDB" id="A0A9W8RMA3"/>
<dbReference type="EMBL" id="JAOQAZ010000047">
    <property type="protein sequence ID" value="KAJ4245242.1"/>
    <property type="molecule type" value="Genomic_DNA"/>
</dbReference>
<dbReference type="Pfam" id="PF18566">
    <property type="entry name" value="Ldi"/>
    <property type="match status" value="1"/>
</dbReference>
<gene>
    <name evidence="2" type="ORF">NW762_014112</name>
</gene>
<organism evidence="2 3">
    <name type="scientific">Fusarium torreyae</name>
    <dbReference type="NCBI Taxonomy" id="1237075"/>
    <lineage>
        <taxon>Eukaryota</taxon>
        <taxon>Fungi</taxon>
        <taxon>Dikarya</taxon>
        <taxon>Ascomycota</taxon>
        <taxon>Pezizomycotina</taxon>
        <taxon>Sordariomycetes</taxon>
        <taxon>Hypocreomycetidae</taxon>
        <taxon>Hypocreales</taxon>
        <taxon>Nectriaceae</taxon>
        <taxon>Fusarium</taxon>
    </lineage>
</organism>
<name>A0A9W8RMA3_9HYPO</name>
<dbReference type="OrthoDB" id="9979195at2759"/>
<evidence type="ECO:0000259" key="1">
    <source>
        <dbReference type="Pfam" id="PF18566"/>
    </source>
</evidence>